<accession>A0A329BUN2</accession>
<dbReference type="AlphaFoldDB" id="A0A329BUN2"/>
<dbReference type="EMBL" id="QLTK01000022">
    <property type="protein sequence ID" value="RAS22854.1"/>
    <property type="molecule type" value="Genomic_DNA"/>
</dbReference>
<evidence type="ECO:0000313" key="1">
    <source>
        <dbReference type="EMBL" id="RAS22854.1"/>
    </source>
</evidence>
<protein>
    <submittedName>
        <fullName evidence="1">Uncharacterized protein</fullName>
    </submittedName>
</protein>
<sequence length="63" mass="7498">MSTHHDTRLPHSARRAFAYDRCSTFDGDACDNWLPQRIDKEGNGHRTQSLYLLRFHFSTRKLY</sequence>
<gene>
    <name evidence="1" type="ORF">BX591_12259</name>
</gene>
<comment type="caution">
    <text evidence="1">The sequence shown here is derived from an EMBL/GenBank/DDBJ whole genome shotgun (WGS) entry which is preliminary data.</text>
</comment>
<evidence type="ECO:0000313" key="2">
    <source>
        <dbReference type="Proteomes" id="UP000248918"/>
    </source>
</evidence>
<dbReference type="Proteomes" id="UP000248918">
    <property type="component" value="Unassembled WGS sequence"/>
</dbReference>
<name>A0A329BUN2_9BURK</name>
<reference evidence="1 2" key="1">
    <citation type="submission" date="2018-06" db="EMBL/GenBank/DDBJ databases">
        <title>Genomic Encyclopedia of Type Strains, Phase III (KMG-III): the genomes of soil and plant-associated and newly described type strains.</title>
        <authorList>
            <person name="Whitman W."/>
        </authorList>
    </citation>
    <scope>NUCLEOTIDE SEQUENCE [LARGE SCALE GENOMIC DNA]</scope>
    <source>
        <strain evidence="1 2">LMG 23644</strain>
    </source>
</reference>
<proteinExistence type="predicted"/>
<organism evidence="1 2">
    <name type="scientific">Paraburkholderia bryophila</name>
    <dbReference type="NCBI Taxonomy" id="420952"/>
    <lineage>
        <taxon>Bacteria</taxon>
        <taxon>Pseudomonadati</taxon>
        <taxon>Pseudomonadota</taxon>
        <taxon>Betaproteobacteria</taxon>
        <taxon>Burkholderiales</taxon>
        <taxon>Burkholderiaceae</taxon>
        <taxon>Paraburkholderia</taxon>
    </lineage>
</organism>